<dbReference type="SMART" id="SM00834">
    <property type="entry name" value="CxxC_CXXC_SSSS"/>
    <property type="match status" value="1"/>
</dbReference>
<dbReference type="OrthoDB" id="9813321at2"/>
<feature type="region of interest" description="Disordered" evidence="1">
    <location>
        <begin position="53"/>
        <end position="96"/>
    </location>
</feature>
<feature type="compositionally biased region" description="Basic and acidic residues" evidence="1">
    <location>
        <begin position="56"/>
        <end position="96"/>
    </location>
</feature>
<dbReference type="PANTHER" id="PTHR34404:SF2">
    <property type="entry name" value="CONSERVED SERINE RICH PROTEIN"/>
    <property type="match status" value="1"/>
</dbReference>
<proteinExistence type="predicted"/>
<sequence length="96" mass="10590">MPIYEYQCQSCGNEIEVIQKISDAHITDCSACGKPDMKKKVSAAAFRLSGSGWYETDFKSGNKKNLTEGDKSTSDKKPEKAAKEKAPEKKPAKTEK</sequence>
<comment type="caution">
    <text evidence="3">The sequence shown here is derived from an EMBL/GenBank/DDBJ whole genome shotgun (WGS) entry which is preliminary data.</text>
</comment>
<organism evidence="3 4">
    <name type="scientific">Cocleimonas flava</name>
    <dbReference type="NCBI Taxonomy" id="634765"/>
    <lineage>
        <taxon>Bacteria</taxon>
        <taxon>Pseudomonadati</taxon>
        <taxon>Pseudomonadota</taxon>
        <taxon>Gammaproteobacteria</taxon>
        <taxon>Thiotrichales</taxon>
        <taxon>Thiotrichaceae</taxon>
        <taxon>Cocleimonas</taxon>
    </lineage>
</organism>
<feature type="domain" description="Putative regulatory protein FmdB zinc ribbon" evidence="2">
    <location>
        <begin position="1"/>
        <end position="42"/>
    </location>
</feature>
<name>A0A4R1F2S0_9GAMM</name>
<evidence type="ECO:0000259" key="2">
    <source>
        <dbReference type="SMART" id="SM00834"/>
    </source>
</evidence>
<dbReference type="Pfam" id="PF09723">
    <property type="entry name" value="Zn_ribbon_8"/>
    <property type="match status" value="1"/>
</dbReference>
<reference evidence="3 4" key="1">
    <citation type="submission" date="2019-03" db="EMBL/GenBank/DDBJ databases">
        <title>Genomic Encyclopedia of Type Strains, Phase IV (KMG-IV): sequencing the most valuable type-strain genomes for metagenomic binning, comparative biology and taxonomic classification.</title>
        <authorList>
            <person name="Goeker M."/>
        </authorList>
    </citation>
    <scope>NUCLEOTIDE SEQUENCE [LARGE SCALE GENOMIC DNA]</scope>
    <source>
        <strain evidence="3 4">DSM 24830</strain>
    </source>
</reference>
<dbReference type="NCBIfam" id="TIGR02605">
    <property type="entry name" value="CxxC_CxxC_SSSS"/>
    <property type="match status" value="1"/>
</dbReference>
<dbReference type="EMBL" id="SMFQ01000003">
    <property type="protein sequence ID" value="TCJ86832.1"/>
    <property type="molecule type" value="Genomic_DNA"/>
</dbReference>
<keyword evidence="4" id="KW-1185">Reference proteome</keyword>
<protein>
    <submittedName>
        <fullName evidence="3">Putative FmdB family regulatory protein</fullName>
    </submittedName>
</protein>
<evidence type="ECO:0000256" key="1">
    <source>
        <dbReference type="SAM" id="MobiDB-lite"/>
    </source>
</evidence>
<accession>A0A4R1F2S0</accession>
<dbReference type="PANTHER" id="PTHR34404">
    <property type="entry name" value="REGULATORY PROTEIN, FMDB FAMILY"/>
    <property type="match status" value="1"/>
</dbReference>
<evidence type="ECO:0000313" key="3">
    <source>
        <dbReference type="EMBL" id="TCJ86832.1"/>
    </source>
</evidence>
<gene>
    <name evidence="3" type="ORF">EV695_1330</name>
</gene>
<dbReference type="Proteomes" id="UP000294887">
    <property type="component" value="Unassembled WGS sequence"/>
</dbReference>
<evidence type="ECO:0000313" key="4">
    <source>
        <dbReference type="Proteomes" id="UP000294887"/>
    </source>
</evidence>
<dbReference type="RefSeq" id="WP_131905163.1">
    <property type="nucleotide sequence ID" value="NZ_BAAAFU010000004.1"/>
</dbReference>
<dbReference type="AlphaFoldDB" id="A0A4R1F2S0"/>
<dbReference type="InterPro" id="IPR013429">
    <property type="entry name" value="Regulatory_FmdB_Zinc_ribbon"/>
</dbReference>